<keyword evidence="3 7" id="KW-0408">Iron</keyword>
<keyword evidence="10" id="KW-1185">Reference proteome</keyword>
<sequence>MRPLLLPLLVANAFLRPAPRTAPSRRPAATLEPPVQQQTLNTKEKVAILLLNLGGPQTTADVEPFLYNLFADPDIIRLPSAIGGLQTALAWLIATRRAPKSRAAYESIGGGSPITMYTMEQGRLLEEALNSGDSGVEYKSYVAMRYWHPFTDEALDKAVADGCTSAVVLPLYPHFSISTTGSSLRALLSEMQASHPQLMASHTVVPSWHDSRGYVNLVARLVAEELDGLMRDVGPLNPGEPPPTVLFSAHGVPVSYIEEAGDPYKGHIEKTVRLVSEQARKLHPHPASYELCFQSRVGPVKWLEPYTDAALEAIGGRGCERIVVVPISFVSEHIETLEEIDIEYREVAEDAGIKHWRRAPALNLDGEFIDELAHQVTSAVNKPVVSSVEACVVNAFDLRDEPLGVLPGVEAAPVELINTKTATVAIAIAFIFELLADDRLVHVLGVGAV</sequence>
<comment type="catalytic activity">
    <reaction evidence="7">
        <text>heme b + 2 H(+) = protoporphyrin IX + Fe(2+)</text>
        <dbReference type="Rhea" id="RHEA:22584"/>
        <dbReference type="ChEBI" id="CHEBI:15378"/>
        <dbReference type="ChEBI" id="CHEBI:29033"/>
        <dbReference type="ChEBI" id="CHEBI:57306"/>
        <dbReference type="ChEBI" id="CHEBI:60344"/>
        <dbReference type="EC" id="4.98.1.1"/>
    </reaction>
</comment>
<reference evidence="9 10" key="1">
    <citation type="submission" date="2024-03" db="EMBL/GenBank/DDBJ databases">
        <title>Aureococcus anophagefferens CCMP1851 and Kratosvirus quantuckense: Draft genome of a second virus-susceptible host strain in the model system.</title>
        <authorList>
            <person name="Chase E."/>
            <person name="Truchon A.R."/>
            <person name="Schepens W."/>
            <person name="Wilhelm S.W."/>
        </authorList>
    </citation>
    <scope>NUCLEOTIDE SEQUENCE [LARGE SCALE GENOMIC DNA]</scope>
    <source>
        <strain evidence="9 10">CCMP1851</strain>
    </source>
</reference>
<dbReference type="HAMAP" id="MF_00323">
    <property type="entry name" value="Ferrochelatase"/>
    <property type="match status" value="1"/>
</dbReference>
<comment type="function">
    <text evidence="7">Catalyzes the ferrous insertion into protoporphyrin IX.</text>
</comment>
<comment type="caution">
    <text evidence="9">The sequence shown here is derived from an EMBL/GenBank/DDBJ whole genome shotgun (WGS) entry which is preliminary data.</text>
</comment>
<dbReference type="CDD" id="cd00419">
    <property type="entry name" value="Ferrochelatase_C"/>
    <property type="match status" value="1"/>
</dbReference>
<gene>
    <name evidence="9" type="ORF">SO694_00058224</name>
</gene>
<feature type="chain" id="PRO_5045200755" description="Ferrochelatase" evidence="8">
    <location>
        <begin position="21"/>
        <end position="449"/>
    </location>
</feature>
<evidence type="ECO:0000313" key="9">
    <source>
        <dbReference type="EMBL" id="KAK7241495.1"/>
    </source>
</evidence>
<evidence type="ECO:0000256" key="8">
    <source>
        <dbReference type="SAM" id="SignalP"/>
    </source>
</evidence>
<dbReference type="EC" id="4.98.1.1" evidence="7"/>
<keyword evidence="8" id="KW-0732">Signal</keyword>
<keyword evidence="4 7" id="KW-0350">Heme biosynthesis</keyword>
<organism evidence="9 10">
    <name type="scientific">Aureococcus anophagefferens</name>
    <name type="common">Harmful bloom alga</name>
    <dbReference type="NCBI Taxonomy" id="44056"/>
    <lineage>
        <taxon>Eukaryota</taxon>
        <taxon>Sar</taxon>
        <taxon>Stramenopiles</taxon>
        <taxon>Ochrophyta</taxon>
        <taxon>Pelagophyceae</taxon>
        <taxon>Pelagomonadales</taxon>
        <taxon>Pelagomonadaceae</taxon>
        <taxon>Aureococcus</taxon>
    </lineage>
</organism>
<dbReference type="InterPro" id="IPR033659">
    <property type="entry name" value="Ferrochelatase_N"/>
</dbReference>
<evidence type="ECO:0000256" key="6">
    <source>
        <dbReference type="ARBA" id="ARBA00023244"/>
    </source>
</evidence>
<dbReference type="Gene3D" id="3.40.50.1400">
    <property type="match status" value="2"/>
</dbReference>
<dbReference type="NCBIfam" id="TIGR00109">
    <property type="entry name" value="hemH"/>
    <property type="match status" value="1"/>
</dbReference>
<comment type="subcellular location">
    <subcellularLocation>
        <location evidence="7">Mitochondrion inner membrane</location>
    </subcellularLocation>
</comment>
<protein>
    <recommendedName>
        <fullName evidence="7">Ferrochelatase</fullName>
        <ecNumber evidence="7">4.98.1.1</ecNumber>
    </recommendedName>
</protein>
<evidence type="ECO:0000256" key="1">
    <source>
        <dbReference type="ARBA" id="ARBA00004943"/>
    </source>
</evidence>
<dbReference type="InterPro" id="IPR001015">
    <property type="entry name" value="Ferrochelatase"/>
</dbReference>
<feature type="signal peptide" evidence="8">
    <location>
        <begin position="1"/>
        <end position="20"/>
    </location>
</feature>
<comment type="similarity">
    <text evidence="2 7">Belongs to the ferrochelatase family.</text>
</comment>
<evidence type="ECO:0000313" key="10">
    <source>
        <dbReference type="Proteomes" id="UP001363151"/>
    </source>
</evidence>
<keyword evidence="5 7" id="KW-0456">Lyase</keyword>
<proteinExistence type="inferred from homology"/>
<dbReference type="Proteomes" id="UP001363151">
    <property type="component" value="Unassembled WGS sequence"/>
</dbReference>
<keyword evidence="7" id="KW-0472">Membrane</keyword>
<keyword evidence="7" id="KW-0496">Mitochondrion</keyword>
<dbReference type="SUPFAM" id="SSF53800">
    <property type="entry name" value="Chelatase"/>
    <property type="match status" value="1"/>
</dbReference>
<comment type="pathway">
    <text evidence="1 7">Porphyrin-containing compound metabolism; protoheme biosynthesis; protoheme from protoporphyrin-IX: step 1/1.</text>
</comment>
<dbReference type="EMBL" id="JBBJCI010000201">
    <property type="protein sequence ID" value="KAK7241495.1"/>
    <property type="molecule type" value="Genomic_DNA"/>
</dbReference>
<dbReference type="CDD" id="cd03411">
    <property type="entry name" value="Ferrochelatase_N"/>
    <property type="match status" value="1"/>
</dbReference>
<accession>A0ABR1FZF1</accession>
<dbReference type="PANTHER" id="PTHR11108">
    <property type="entry name" value="FERROCHELATASE"/>
    <property type="match status" value="1"/>
</dbReference>
<keyword evidence="6 7" id="KW-0627">Porphyrin biosynthesis</keyword>
<evidence type="ECO:0000256" key="7">
    <source>
        <dbReference type="RuleBase" id="RU000607"/>
    </source>
</evidence>
<evidence type="ECO:0000256" key="5">
    <source>
        <dbReference type="ARBA" id="ARBA00023239"/>
    </source>
</evidence>
<dbReference type="PANTHER" id="PTHR11108:SF1">
    <property type="entry name" value="FERROCHELATASE, MITOCHONDRIAL"/>
    <property type="match status" value="1"/>
</dbReference>
<dbReference type="PROSITE" id="PS00534">
    <property type="entry name" value="FERROCHELATASE"/>
    <property type="match status" value="1"/>
</dbReference>
<dbReference type="Pfam" id="PF00762">
    <property type="entry name" value="Ferrochelatase"/>
    <property type="match status" value="1"/>
</dbReference>
<dbReference type="InterPro" id="IPR033644">
    <property type="entry name" value="Ferrochelatase_C"/>
</dbReference>
<keyword evidence="7" id="KW-0999">Mitochondrion inner membrane</keyword>
<name>A0ABR1FZF1_AURAN</name>
<evidence type="ECO:0000256" key="3">
    <source>
        <dbReference type="ARBA" id="ARBA00023004"/>
    </source>
</evidence>
<evidence type="ECO:0000256" key="4">
    <source>
        <dbReference type="ARBA" id="ARBA00023133"/>
    </source>
</evidence>
<dbReference type="InterPro" id="IPR019772">
    <property type="entry name" value="Ferrochelatase_AS"/>
</dbReference>
<evidence type="ECO:0000256" key="2">
    <source>
        <dbReference type="ARBA" id="ARBA00007718"/>
    </source>
</evidence>